<dbReference type="SMART" id="SM00283">
    <property type="entry name" value="MA"/>
    <property type="match status" value="1"/>
</dbReference>
<accession>G2DXS0</accession>
<dbReference type="GO" id="GO:0006935">
    <property type="term" value="P:chemotaxis"/>
    <property type="evidence" value="ECO:0007669"/>
    <property type="project" value="InterPro"/>
</dbReference>
<proteinExistence type="inferred from homology"/>
<dbReference type="Gene3D" id="1.10.287.950">
    <property type="entry name" value="Methyl-accepting chemotaxis protein"/>
    <property type="match status" value="1"/>
</dbReference>
<organism evidence="11 12">
    <name type="scientific">Thiorhodococcus drewsii AZ1</name>
    <dbReference type="NCBI Taxonomy" id="765913"/>
    <lineage>
        <taxon>Bacteria</taxon>
        <taxon>Pseudomonadati</taxon>
        <taxon>Pseudomonadota</taxon>
        <taxon>Gammaproteobacteria</taxon>
        <taxon>Chromatiales</taxon>
        <taxon>Chromatiaceae</taxon>
        <taxon>Thiorhodococcus</taxon>
    </lineage>
</organism>
<reference evidence="11 12" key="1">
    <citation type="submission" date="2011-06" db="EMBL/GenBank/DDBJ databases">
        <title>The draft genome of Thiorhodococcus drewsii AZ1.</title>
        <authorList>
            <consortium name="US DOE Joint Genome Institute (JGI-PGF)"/>
            <person name="Lucas S."/>
            <person name="Han J."/>
            <person name="Lapidus A."/>
            <person name="Cheng J.-F."/>
            <person name="Goodwin L."/>
            <person name="Pitluck S."/>
            <person name="Peters L."/>
            <person name="Land M.L."/>
            <person name="Hauser L."/>
            <person name="Vogl K."/>
            <person name="Liu Z."/>
            <person name="Imhoff J."/>
            <person name="Thiel V."/>
            <person name="Frigaard N.-U."/>
            <person name="Bryant D.A."/>
            <person name="Woyke T.J."/>
        </authorList>
    </citation>
    <scope>NUCLEOTIDE SEQUENCE [LARGE SCALE GENOMIC DNA]</scope>
    <source>
        <strain evidence="11 12">AZ1</strain>
    </source>
</reference>
<keyword evidence="3 8" id="KW-1133">Transmembrane helix</keyword>
<dbReference type="InterPro" id="IPR032255">
    <property type="entry name" value="HBM"/>
</dbReference>
<dbReference type="OrthoDB" id="9781845at2"/>
<evidence type="ECO:0000256" key="3">
    <source>
        <dbReference type="ARBA" id="ARBA00022989"/>
    </source>
</evidence>
<dbReference type="SMART" id="SM00304">
    <property type="entry name" value="HAMP"/>
    <property type="match status" value="1"/>
</dbReference>
<dbReference type="PRINTS" id="PR00260">
    <property type="entry name" value="CHEMTRNSDUCR"/>
</dbReference>
<dbReference type="eggNOG" id="COG0840">
    <property type="taxonomic scope" value="Bacteria"/>
</dbReference>
<dbReference type="SMART" id="SM01358">
    <property type="entry name" value="HBM"/>
    <property type="match status" value="1"/>
</dbReference>
<evidence type="ECO:0000256" key="4">
    <source>
        <dbReference type="ARBA" id="ARBA00023136"/>
    </source>
</evidence>
<comment type="subcellular location">
    <subcellularLocation>
        <location evidence="1">Membrane</location>
        <topology evidence="1">Multi-pass membrane protein</topology>
    </subcellularLocation>
</comment>
<dbReference type="Proteomes" id="UP000004200">
    <property type="component" value="Unassembled WGS sequence"/>
</dbReference>
<dbReference type="CDD" id="cd11386">
    <property type="entry name" value="MCP_signal"/>
    <property type="match status" value="1"/>
</dbReference>
<dbReference type="PROSITE" id="PS50111">
    <property type="entry name" value="CHEMOTAXIS_TRANSDUC_2"/>
    <property type="match status" value="1"/>
</dbReference>
<evidence type="ECO:0000259" key="10">
    <source>
        <dbReference type="PROSITE" id="PS50885"/>
    </source>
</evidence>
<dbReference type="InterPro" id="IPR003660">
    <property type="entry name" value="HAMP_dom"/>
</dbReference>
<dbReference type="RefSeq" id="WP_007039513.1">
    <property type="nucleotide sequence ID" value="NZ_AFWT01000004.1"/>
</dbReference>
<sequence length="615" mass="67648">MLIRHKLYSLSALSVGALLILMLGVWWSWTELNRLDAAKEIAYELHQHLLHTRLDQQAFLIQLDETHPKQLRQEAAQFDEHLAELRDRIAGTGKGLDASDLDALKDAFDGYLKTFEQLVGEYRTIGFDPESGLYGSLREAVHQAEKSVDARQRDDLLAGILQLRRHEKDFMLRSNTKYVDKFEKDYRNLIDLAGNDQELISTLTGYRQDFLALVEAKERVGLAPDQGIRAELAARMQKTSSLLGGLADHLEKTLKKEGSAIVWRLLALSLLVTLGVASLTWWIVRSLDRGLGRAIGVINDIAEHHDLTLKLGLEGKDELAQMGRGFDSMLASMRQVIQQCRDAVDHLTQITAELSANADETSEGGRQQLAEADQLATAITEMGATIEEIARNTEMAAERTRRTSENTQQSHHQVEETIRRIQLLSQRLEESNAAASKLAQSATTIGSVLDVIRGIAEQTNLLALNAAIEAARAGEQGRGFAVVAGEVRTLAMRTQTATEEIAGIIANLNQTTDNIVQLIDHCHTEGQESATQATQAGTFLAEIAADVSSVLDMSTQIAAAIEEQSHVASEVNRNVVAIRDVAERSAEAAHTNAESTNMVASQSEGLSQVISRFRV</sequence>
<keyword evidence="12" id="KW-1185">Reference proteome</keyword>
<dbReference type="InterPro" id="IPR004090">
    <property type="entry name" value="Chemotax_Me-accpt_rcpt"/>
</dbReference>
<evidence type="ECO:0000256" key="2">
    <source>
        <dbReference type="ARBA" id="ARBA00022692"/>
    </source>
</evidence>
<dbReference type="EMBL" id="AFWT01000004">
    <property type="protein sequence ID" value="EGV33119.1"/>
    <property type="molecule type" value="Genomic_DNA"/>
</dbReference>
<dbReference type="SUPFAM" id="SSF58104">
    <property type="entry name" value="Methyl-accepting chemotaxis protein (MCP) signaling domain"/>
    <property type="match status" value="1"/>
</dbReference>
<name>G2DXS0_9GAMM</name>
<keyword evidence="2 8" id="KW-0812">Transmembrane</keyword>
<dbReference type="GO" id="GO:0004888">
    <property type="term" value="F:transmembrane signaling receptor activity"/>
    <property type="evidence" value="ECO:0007669"/>
    <property type="project" value="InterPro"/>
</dbReference>
<dbReference type="GO" id="GO:0007165">
    <property type="term" value="P:signal transduction"/>
    <property type="evidence" value="ECO:0007669"/>
    <property type="project" value="UniProtKB-KW"/>
</dbReference>
<dbReference type="InterPro" id="IPR004089">
    <property type="entry name" value="MCPsignal_dom"/>
</dbReference>
<feature type="transmembrane region" description="Helical" evidence="8">
    <location>
        <begin position="261"/>
        <end position="284"/>
    </location>
</feature>
<dbReference type="AlphaFoldDB" id="G2DXS0"/>
<evidence type="ECO:0000256" key="7">
    <source>
        <dbReference type="PROSITE-ProRule" id="PRU00284"/>
    </source>
</evidence>
<gene>
    <name evidence="11" type="ORF">ThidrDRAFT_0797</name>
</gene>
<dbReference type="PROSITE" id="PS50885">
    <property type="entry name" value="HAMP"/>
    <property type="match status" value="1"/>
</dbReference>
<dbReference type="GO" id="GO:0016020">
    <property type="term" value="C:membrane"/>
    <property type="evidence" value="ECO:0007669"/>
    <property type="project" value="UniProtKB-SubCell"/>
</dbReference>
<feature type="transmembrane region" description="Helical" evidence="8">
    <location>
        <begin position="7"/>
        <end position="29"/>
    </location>
</feature>
<evidence type="ECO:0000313" key="12">
    <source>
        <dbReference type="Proteomes" id="UP000004200"/>
    </source>
</evidence>
<dbReference type="PANTHER" id="PTHR32089:SF119">
    <property type="entry name" value="METHYL-ACCEPTING CHEMOTAXIS PROTEIN CTPL"/>
    <property type="match status" value="1"/>
</dbReference>
<dbReference type="STRING" id="765913.ThidrDRAFT_0797"/>
<protein>
    <submittedName>
        <fullName evidence="11">Methyl-accepting chemotaxis sensory transducer</fullName>
    </submittedName>
</protein>
<feature type="domain" description="HAMP" evidence="10">
    <location>
        <begin position="285"/>
        <end position="338"/>
    </location>
</feature>
<evidence type="ECO:0000256" key="5">
    <source>
        <dbReference type="ARBA" id="ARBA00023224"/>
    </source>
</evidence>
<dbReference type="Pfam" id="PF00015">
    <property type="entry name" value="MCPsignal"/>
    <property type="match status" value="1"/>
</dbReference>
<keyword evidence="4 8" id="KW-0472">Membrane</keyword>
<comment type="caution">
    <text evidence="11">The sequence shown here is derived from an EMBL/GenBank/DDBJ whole genome shotgun (WGS) entry which is preliminary data.</text>
</comment>
<comment type="similarity">
    <text evidence="6">Belongs to the methyl-accepting chemotaxis (MCP) protein family.</text>
</comment>
<evidence type="ECO:0000256" key="1">
    <source>
        <dbReference type="ARBA" id="ARBA00004141"/>
    </source>
</evidence>
<keyword evidence="5 7" id="KW-0807">Transducer</keyword>
<feature type="domain" description="Methyl-accepting transducer" evidence="9">
    <location>
        <begin position="343"/>
        <end position="579"/>
    </location>
</feature>
<evidence type="ECO:0000256" key="8">
    <source>
        <dbReference type="SAM" id="Phobius"/>
    </source>
</evidence>
<evidence type="ECO:0000259" key="9">
    <source>
        <dbReference type="PROSITE" id="PS50111"/>
    </source>
</evidence>
<evidence type="ECO:0000256" key="6">
    <source>
        <dbReference type="ARBA" id="ARBA00029447"/>
    </source>
</evidence>
<evidence type="ECO:0000313" key="11">
    <source>
        <dbReference type="EMBL" id="EGV33119.1"/>
    </source>
</evidence>
<dbReference type="FunFam" id="1.10.287.950:FF:000001">
    <property type="entry name" value="Methyl-accepting chemotaxis sensory transducer"/>
    <property type="match status" value="1"/>
</dbReference>
<dbReference type="PANTHER" id="PTHR32089">
    <property type="entry name" value="METHYL-ACCEPTING CHEMOTAXIS PROTEIN MCPB"/>
    <property type="match status" value="1"/>
</dbReference>